<reference evidence="2 3" key="1">
    <citation type="submission" date="2017-03" db="EMBL/GenBank/DDBJ databases">
        <title>WGS assembly of Porphyra umbilicalis.</title>
        <authorList>
            <person name="Brawley S.H."/>
            <person name="Blouin N.A."/>
            <person name="Ficko-Blean E."/>
            <person name="Wheeler G.L."/>
            <person name="Lohr M."/>
            <person name="Goodson H.V."/>
            <person name="Jenkins J.W."/>
            <person name="Blaby-Haas C.E."/>
            <person name="Helliwell K.E."/>
            <person name="Chan C."/>
            <person name="Marriage T."/>
            <person name="Bhattacharya D."/>
            <person name="Klein A.S."/>
            <person name="Badis Y."/>
            <person name="Brodie J."/>
            <person name="Cao Y."/>
            <person name="Collen J."/>
            <person name="Dittami S.M."/>
            <person name="Gachon C.M."/>
            <person name="Green B.R."/>
            <person name="Karpowicz S."/>
            <person name="Kim J.W."/>
            <person name="Kudahl U."/>
            <person name="Lin S."/>
            <person name="Michel G."/>
            <person name="Mittag M."/>
            <person name="Olson B.J."/>
            <person name="Pangilinan J."/>
            <person name="Peng Y."/>
            <person name="Qiu H."/>
            <person name="Shu S."/>
            <person name="Singer J.T."/>
            <person name="Smith A.G."/>
            <person name="Sprecher B.N."/>
            <person name="Wagner V."/>
            <person name="Wang W."/>
            <person name="Wang Z.-Y."/>
            <person name="Yan J."/>
            <person name="Yarish C."/>
            <person name="Zoeuner-Riek S."/>
            <person name="Zhuang Y."/>
            <person name="Zou Y."/>
            <person name="Lindquist E.A."/>
            <person name="Grimwood J."/>
            <person name="Barry K."/>
            <person name="Rokhsar D.S."/>
            <person name="Schmutz J."/>
            <person name="Stiller J.W."/>
            <person name="Grossman A.R."/>
            <person name="Prochnik S.E."/>
        </authorList>
    </citation>
    <scope>NUCLEOTIDE SEQUENCE [LARGE SCALE GENOMIC DNA]</scope>
    <source>
        <strain evidence="2">4086291</strain>
    </source>
</reference>
<evidence type="ECO:0000313" key="3">
    <source>
        <dbReference type="Proteomes" id="UP000218209"/>
    </source>
</evidence>
<gene>
    <name evidence="2" type="ORF">BU14_0285s0017</name>
</gene>
<dbReference type="Proteomes" id="UP000218209">
    <property type="component" value="Unassembled WGS sequence"/>
</dbReference>
<feature type="compositionally biased region" description="Polar residues" evidence="1">
    <location>
        <begin position="431"/>
        <end position="448"/>
    </location>
</feature>
<feature type="region of interest" description="Disordered" evidence="1">
    <location>
        <begin position="540"/>
        <end position="560"/>
    </location>
</feature>
<evidence type="ECO:0000313" key="2">
    <source>
        <dbReference type="EMBL" id="OSX74529.1"/>
    </source>
</evidence>
<feature type="compositionally biased region" description="Pro residues" evidence="1">
    <location>
        <begin position="449"/>
        <end position="458"/>
    </location>
</feature>
<keyword evidence="3" id="KW-1185">Reference proteome</keyword>
<sequence>MTSNRTLCVARRSLRSVHLPLCICRLIRQQGHSARMQTNRHARLAARPSRHTTIVNKCSLRDACRMAVSLRETCPIVKVGSRQPAGEQSEARRLGQYLSSLQGSLPHQRLWLSGIREELIIHFSEANGVPGQISCPTRAGLCQASPLSDMRKPPVRAGLPAVHALQCQDDKLRGHPSAGSVLCVFGRCRPLRGAARRAVDRPLLSRVRNPALCGYSKRPELQALPHNEACRPSTIDGRRECQPGAVRRANMSAAVRVIAYRGYHTRVLVVVAPHPLPDLPLQIGRRYLPSTPPRGPKYVAQELVARPPVSLGVGLSFRRLFAAAPHRLTPHLAWRPDHSRPASRKRPTLNRQLRSRVLGDGPGRVDASAWASRRTRQARHGPSRTGAAAGMRSAHRPGAPIRRRRGPTRRDRRPPDDAPDRCEPAPHSHTHLSATVFTTPFTRQSSPGPTLPELPSPAPKNEGRRCPRRRPGARLHRVGNGPAVRPPSGAVRDAPPPAAAAVRAGAARAVDADAADRAGAVDADATDRAGAVDADATDRAGAVDADAAPQPAPWTPTPPGAPAPWAPPPMASIATLAEDEGMVTATAGEKACTLTEALPEGEILPPYAQVEAKWDAEWVIMQTRPVGTTYTCKLEDTKGRHAQKLQRHARRGALRSRNIGRAEALPLTMGSRHGTPNQRPPAAAAAAATATATGAPPTAAAAALLEEVPADIAASLLGGPPPPRPAHLLHQPQPKLPRRRRAQLPHRVLVGGRQLLQGHRLRRHPCIVAGRKQHRRGQRPPRNVERRQAAAVAAQKAAAAGPPPPPLAACAARRAETASNWDRTTARLRAAAAASRAKPRRRYAPTTPAARAPLYTAPSTAPKWRQERRPSTEPPAASTCSYANRRACTPRRADSVASNATSSEVGGARDGSTSFATHARMASEERSGGGGGAPPAGAGRTRMGVEREP</sequence>
<feature type="compositionally biased region" description="Pro residues" evidence="1">
    <location>
        <begin position="550"/>
        <end position="560"/>
    </location>
</feature>
<dbReference type="EMBL" id="KV918943">
    <property type="protein sequence ID" value="OSX74529.1"/>
    <property type="molecule type" value="Genomic_DNA"/>
</dbReference>
<feature type="compositionally biased region" description="Basic and acidic residues" evidence="1">
    <location>
        <begin position="413"/>
        <end position="426"/>
    </location>
</feature>
<feature type="region of interest" description="Disordered" evidence="1">
    <location>
        <begin position="661"/>
        <end position="690"/>
    </location>
</feature>
<protein>
    <submittedName>
        <fullName evidence="2">Uncharacterized protein</fullName>
    </submittedName>
</protein>
<feature type="compositionally biased region" description="Low complexity" evidence="1">
    <location>
        <begin position="680"/>
        <end position="690"/>
    </location>
</feature>
<feature type="compositionally biased region" description="Low complexity" evidence="1">
    <location>
        <begin position="540"/>
        <end position="549"/>
    </location>
</feature>
<accession>A0A1X6P0Y1</accession>
<proteinExistence type="predicted"/>
<feature type="region of interest" description="Disordered" evidence="1">
    <location>
        <begin position="718"/>
        <end position="738"/>
    </location>
</feature>
<feature type="compositionally biased region" description="Basic residues" evidence="1">
    <location>
        <begin position="466"/>
        <end position="477"/>
    </location>
</feature>
<organism evidence="2 3">
    <name type="scientific">Porphyra umbilicalis</name>
    <name type="common">Purple laver</name>
    <name type="synonym">Red alga</name>
    <dbReference type="NCBI Taxonomy" id="2786"/>
    <lineage>
        <taxon>Eukaryota</taxon>
        <taxon>Rhodophyta</taxon>
        <taxon>Bangiophyceae</taxon>
        <taxon>Bangiales</taxon>
        <taxon>Bangiaceae</taxon>
        <taxon>Porphyra</taxon>
    </lineage>
</organism>
<name>A0A1X6P0Y1_PORUM</name>
<feature type="compositionally biased region" description="Low complexity" evidence="1">
    <location>
        <begin position="844"/>
        <end position="858"/>
    </location>
</feature>
<feature type="region of interest" description="Disordered" evidence="1">
    <location>
        <begin position="332"/>
        <end position="496"/>
    </location>
</feature>
<feature type="region of interest" description="Disordered" evidence="1">
    <location>
        <begin position="829"/>
        <end position="949"/>
    </location>
</feature>
<feature type="compositionally biased region" description="Basic residues" evidence="1">
    <location>
        <begin position="373"/>
        <end position="382"/>
    </location>
</feature>
<dbReference type="AlphaFoldDB" id="A0A1X6P0Y1"/>
<feature type="compositionally biased region" description="Basic residues" evidence="1">
    <location>
        <begin position="401"/>
        <end position="412"/>
    </location>
</feature>
<evidence type="ECO:0000256" key="1">
    <source>
        <dbReference type="SAM" id="MobiDB-lite"/>
    </source>
</evidence>